<dbReference type="InterPro" id="IPR042100">
    <property type="entry name" value="Bug_dom1"/>
</dbReference>
<dbReference type="Proteomes" id="UP000278036">
    <property type="component" value="Unassembled WGS sequence"/>
</dbReference>
<evidence type="ECO:0000313" key="3">
    <source>
        <dbReference type="EMBL" id="RKK04413.1"/>
    </source>
</evidence>
<dbReference type="Pfam" id="PF03401">
    <property type="entry name" value="TctC"/>
    <property type="match status" value="1"/>
</dbReference>
<protein>
    <submittedName>
        <fullName evidence="3">Tripartite tricarboxylate transporter substrate binding protein</fullName>
    </submittedName>
</protein>
<dbReference type="Gene3D" id="3.40.190.10">
    <property type="entry name" value="Periplasmic binding protein-like II"/>
    <property type="match status" value="1"/>
</dbReference>
<dbReference type="OrthoDB" id="7259884at2"/>
<dbReference type="PROSITE" id="PS51318">
    <property type="entry name" value="TAT"/>
    <property type="match status" value="1"/>
</dbReference>
<dbReference type="EMBL" id="RFLX01000021">
    <property type="protein sequence ID" value="RMI19333.1"/>
    <property type="molecule type" value="Genomic_DNA"/>
</dbReference>
<dbReference type="InterPro" id="IPR005064">
    <property type="entry name" value="BUG"/>
</dbReference>
<comment type="caution">
    <text evidence="3">The sequence shown here is derived from an EMBL/GenBank/DDBJ whole genome shotgun (WGS) entry which is preliminary data.</text>
</comment>
<sequence>MQNHFTRRQAIRGTVLLAGAAAGSAALPGTASAQDAAWPNRPVRIVVPFPAGGTTDLLARVLSEPLQKHLGVPVVVENRAGAGGSVGADFVAKSDADGYTLLMTTIGTAAINYELYKGSINYKPADLAAVSNMANVPNVLAVAANSPVRTLQDLVALAKSKPGELTFGSSGNGSSLHLTGELLKGAAGIDLIHVPYRGSGPMLIDAIAGRVDLAIDNLPSSIGHINGGRLRAIAVTSPQRSPSLPDVPTVREAGLPGVETVAWFGVQAPARTPRPIIDKVAAAIHTIVNEPTSRTRIAEQGGEPVGDKPEEFQRLIDAEIQRWTTVIRQANVRVD</sequence>
<evidence type="ECO:0000256" key="1">
    <source>
        <dbReference type="ARBA" id="ARBA00006987"/>
    </source>
</evidence>
<keyword evidence="2" id="KW-0732">Signal</keyword>
<dbReference type="PANTHER" id="PTHR42928:SF5">
    <property type="entry name" value="BLR1237 PROTEIN"/>
    <property type="match status" value="1"/>
</dbReference>
<gene>
    <name evidence="3" type="ORF">D6Z83_09575</name>
    <name evidence="4" type="ORF">EBE87_20945</name>
</gene>
<dbReference type="EMBL" id="RAQU01000044">
    <property type="protein sequence ID" value="RKK04413.1"/>
    <property type="molecule type" value="Genomic_DNA"/>
</dbReference>
<name>A0A3A9JI49_9PROT</name>
<dbReference type="Gene3D" id="3.40.190.150">
    <property type="entry name" value="Bordetella uptake gene, domain 1"/>
    <property type="match status" value="1"/>
</dbReference>
<dbReference type="Proteomes" id="UP000274097">
    <property type="component" value="Unassembled WGS sequence"/>
</dbReference>
<evidence type="ECO:0000313" key="6">
    <source>
        <dbReference type="Proteomes" id="UP000278036"/>
    </source>
</evidence>
<dbReference type="PANTHER" id="PTHR42928">
    <property type="entry name" value="TRICARBOXYLATE-BINDING PROTEIN"/>
    <property type="match status" value="1"/>
</dbReference>
<evidence type="ECO:0000256" key="2">
    <source>
        <dbReference type="SAM" id="SignalP"/>
    </source>
</evidence>
<feature type="chain" id="PRO_5017390352" evidence="2">
    <location>
        <begin position="34"/>
        <end position="335"/>
    </location>
</feature>
<dbReference type="InParanoid" id="A0A3A9JI49"/>
<feature type="signal peptide" evidence="2">
    <location>
        <begin position="1"/>
        <end position="33"/>
    </location>
</feature>
<organism evidence="3 6">
    <name type="scientific">Teichococcus wenyumeiae</name>
    <dbReference type="NCBI Taxonomy" id="2478470"/>
    <lineage>
        <taxon>Bacteria</taxon>
        <taxon>Pseudomonadati</taxon>
        <taxon>Pseudomonadota</taxon>
        <taxon>Alphaproteobacteria</taxon>
        <taxon>Acetobacterales</taxon>
        <taxon>Roseomonadaceae</taxon>
        <taxon>Roseomonas</taxon>
    </lineage>
</organism>
<evidence type="ECO:0000313" key="4">
    <source>
        <dbReference type="EMBL" id="RMI19333.1"/>
    </source>
</evidence>
<dbReference type="PIRSF" id="PIRSF017082">
    <property type="entry name" value="YflP"/>
    <property type="match status" value="1"/>
</dbReference>
<dbReference type="SUPFAM" id="SSF53850">
    <property type="entry name" value="Periplasmic binding protein-like II"/>
    <property type="match status" value="1"/>
</dbReference>
<proteinExistence type="inferred from homology"/>
<reference evidence="3 6" key="1">
    <citation type="submission" date="2018-09" db="EMBL/GenBank/DDBJ databases">
        <title>Roseomonas sp. nov., isolated from feces of Tibetan antelopes in the Qinghai-Tibet plateau, China.</title>
        <authorList>
            <person name="Tian Z."/>
        </authorList>
    </citation>
    <scope>NUCLEOTIDE SEQUENCE [LARGE SCALE GENOMIC DNA]</scope>
    <source>
        <strain evidence="4 5">Z23</strain>
        <strain evidence="3 6">Z24</strain>
    </source>
</reference>
<keyword evidence="5" id="KW-1185">Reference proteome</keyword>
<dbReference type="AlphaFoldDB" id="A0A3A9JI49"/>
<dbReference type="InterPro" id="IPR006311">
    <property type="entry name" value="TAT_signal"/>
</dbReference>
<dbReference type="CDD" id="cd13578">
    <property type="entry name" value="PBP2_Bug27"/>
    <property type="match status" value="1"/>
</dbReference>
<comment type="similarity">
    <text evidence="1">Belongs to the UPF0065 (bug) family.</text>
</comment>
<accession>A0A3A9JI49</accession>
<evidence type="ECO:0000313" key="5">
    <source>
        <dbReference type="Proteomes" id="UP000274097"/>
    </source>
</evidence>
<dbReference type="RefSeq" id="WP_120638094.1">
    <property type="nucleotide sequence ID" value="NZ_RAQU01000044.1"/>
</dbReference>